<protein>
    <submittedName>
        <fullName evidence="1">Phage portal protein, HK97 family</fullName>
    </submittedName>
</protein>
<evidence type="ECO:0000313" key="2">
    <source>
        <dbReference type="Proteomes" id="UP000199662"/>
    </source>
</evidence>
<reference evidence="1 2" key="1">
    <citation type="submission" date="2016-10" db="EMBL/GenBank/DDBJ databases">
        <authorList>
            <person name="de Groot N.N."/>
        </authorList>
    </citation>
    <scope>NUCLEOTIDE SEQUENCE [LARGE SCALE GENOMIC DNA]</scope>
    <source>
        <strain evidence="1 2">DSM 2179</strain>
    </source>
</reference>
<dbReference type="Pfam" id="PF04860">
    <property type="entry name" value="Phage_portal"/>
    <property type="match status" value="1"/>
</dbReference>
<dbReference type="RefSeq" id="WP_091831958.1">
    <property type="nucleotide sequence ID" value="NZ_FNZK01000011.1"/>
</dbReference>
<dbReference type="STRING" id="84035.SAMN05660742_111120"/>
<dbReference type="InterPro" id="IPR006944">
    <property type="entry name" value="Phage/GTA_portal"/>
</dbReference>
<proteinExistence type="predicted"/>
<evidence type="ECO:0000313" key="1">
    <source>
        <dbReference type="EMBL" id="SEJ60195.1"/>
    </source>
</evidence>
<organism evidence="1 2">
    <name type="scientific">Propionispira arboris</name>
    <dbReference type="NCBI Taxonomy" id="84035"/>
    <lineage>
        <taxon>Bacteria</taxon>
        <taxon>Bacillati</taxon>
        <taxon>Bacillota</taxon>
        <taxon>Negativicutes</taxon>
        <taxon>Selenomonadales</taxon>
        <taxon>Selenomonadaceae</taxon>
        <taxon>Propionispira</taxon>
    </lineage>
</organism>
<accession>A0A1H7AGN3</accession>
<gene>
    <name evidence="1" type="ORF">SAMN05660742_111120</name>
</gene>
<keyword evidence="2" id="KW-1185">Reference proteome</keyword>
<dbReference type="AlphaFoldDB" id="A0A1H7AGN3"/>
<name>A0A1H7AGN3_9FIRM</name>
<sequence length="419" mass="46316">MLLDGLFKKGPSQATQASLLNNTVPIFSQYGRNIYASDIVQTCIDCIASEMSKLQPRHIRCDPNTGKLLTPASNMLNNLLKRMPNPLMITRDFIEKTIWTLYLNSNTWIYPAYDVVTNSKGISSRNYTAIWPLNPMQTEWLEDASGSIFIRMTFRGGKQTTLPYEDLIHLRKKFSVNDVMGGGESGTVDNAALLKVLSINETVLTGTANSVTLSQGIRGILKVNTTIDDKMKAAERAAFMKSVADGSGVAVMDFKGDFTPVNFASKTIDSETMKFIDSKILRWFGVSVPILDGTYTDAEYAAFYNKTLEPIIISLNQAFTTVLFSPFEIANGNEVRFYQNALELTDIKNKMLICDTLGNRGAMSNNDLLALFGLPPIENGDVYYTSLNYINVAIADQYQLARAGIQSQKPTAAEEGGNK</sequence>
<dbReference type="Proteomes" id="UP000199662">
    <property type="component" value="Unassembled WGS sequence"/>
</dbReference>
<dbReference type="EMBL" id="FNZK01000011">
    <property type="protein sequence ID" value="SEJ60195.1"/>
    <property type="molecule type" value="Genomic_DNA"/>
</dbReference>